<gene>
    <name evidence="12 13" type="primary">crcB</name>
    <name evidence="12" type="synonym">fluC</name>
    <name evidence="13" type="ORF">EOD43_01890</name>
</gene>
<comment type="similarity">
    <text evidence="10 12">Belongs to the fluoride channel Fluc/FEX (TC 1.A.43) family.</text>
</comment>
<comment type="catalytic activity">
    <reaction evidence="11">
        <text>fluoride(in) = fluoride(out)</text>
        <dbReference type="Rhea" id="RHEA:76159"/>
        <dbReference type="ChEBI" id="CHEBI:17051"/>
    </reaction>
    <physiologicalReaction direction="left-to-right" evidence="11">
        <dbReference type="Rhea" id="RHEA:76160"/>
    </physiologicalReaction>
</comment>
<proteinExistence type="inferred from homology"/>
<feature type="binding site" evidence="12">
    <location>
        <position position="78"/>
    </location>
    <ligand>
        <name>Na(+)</name>
        <dbReference type="ChEBI" id="CHEBI:29101"/>
        <note>structural</note>
    </ligand>
</feature>
<evidence type="ECO:0000256" key="8">
    <source>
        <dbReference type="ARBA" id="ARBA00023136"/>
    </source>
</evidence>
<dbReference type="GO" id="GO:0140114">
    <property type="term" value="P:cellular detoxification of fluoride"/>
    <property type="evidence" value="ECO:0007669"/>
    <property type="project" value="UniProtKB-UniRule"/>
</dbReference>
<evidence type="ECO:0000256" key="7">
    <source>
        <dbReference type="ARBA" id="ARBA00023065"/>
    </source>
</evidence>
<comment type="caution">
    <text evidence="13">The sequence shown here is derived from an EMBL/GenBank/DDBJ whole genome shotgun (WGS) entry which is preliminary data.</text>
</comment>
<dbReference type="PANTHER" id="PTHR28259:SF1">
    <property type="entry name" value="FLUORIDE EXPORT PROTEIN 1-RELATED"/>
    <property type="match status" value="1"/>
</dbReference>
<protein>
    <recommendedName>
        <fullName evidence="12">Fluoride-specific ion channel FluC</fullName>
    </recommendedName>
</protein>
<name>A0A437M4T7_9SPHN</name>
<evidence type="ECO:0000256" key="12">
    <source>
        <dbReference type="HAMAP-Rule" id="MF_00454"/>
    </source>
</evidence>
<feature type="transmembrane region" description="Helical" evidence="12">
    <location>
        <begin position="67"/>
        <end position="85"/>
    </location>
</feature>
<evidence type="ECO:0000256" key="11">
    <source>
        <dbReference type="ARBA" id="ARBA00035585"/>
    </source>
</evidence>
<dbReference type="HAMAP" id="MF_00454">
    <property type="entry name" value="FluC"/>
    <property type="match status" value="1"/>
</dbReference>
<dbReference type="PANTHER" id="PTHR28259">
    <property type="entry name" value="FLUORIDE EXPORT PROTEIN 1-RELATED"/>
    <property type="match status" value="1"/>
</dbReference>
<evidence type="ECO:0000313" key="14">
    <source>
        <dbReference type="Proteomes" id="UP000282971"/>
    </source>
</evidence>
<evidence type="ECO:0000256" key="1">
    <source>
        <dbReference type="ARBA" id="ARBA00004651"/>
    </source>
</evidence>
<keyword evidence="4 12" id="KW-0812">Transmembrane</keyword>
<feature type="transmembrane region" description="Helical" evidence="12">
    <location>
        <begin position="97"/>
        <end position="121"/>
    </location>
</feature>
<evidence type="ECO:0000256" key="2">
    <source>
        <dbReference type="ARBA" id="ARBA00022475"/>
    </source>
</evidence>
<sequence>MPPLLLVMIGGAIGAGFRYHLSYIATRLFGPGFPWGTWCANIIGGFLMGMLVGILVKTGDGAENVRLFFGVGVLGGFTTFSSFTLETINMFGRGDYALGAAYIGSSVAGSLLALMAGLAFVRIA</sequence>
<evidence type="ECO:0000256" key="9">
    <source>
        <dbReference type="ARBA" id="ARBA00023303"/>
    </source>
</evidence>
<keyword evidence="7 12" id="KW-0406">Ion transport</keyword>
<keyword evidence="14" id="KW-1185">Reference proteome</keyword>
<dbReference type="RefSeq" id="WP_127740560.1">
    <property type="nucleotide sequence ID" value="NZ_SACN01000001.1"/>
</dbReference>
<feature type="transmembrane region" description="Helical" evidence="12">
    <location>
        <begin position="34"/>
        <end position="55"/>
    </location>
</feature>
<keyword evidence="9 12" id="KW-0407">Ion channel</keyword>
<evidence type="ECO:0000256" key="3">
    <source>
        <dbReference type="ARBA" id="ARBA00022519"/>
    </source>
</evidence>
<dbReference type="Proteomes" id="UP000282971">
    <property type="component" value="Unassembled WGS sequence"/>
</dbReference>
<keyword evidence="5 12" id="KW-1133">Transmembrane helix</keyword>
<dbReference type="NCBIfam" id="NF010791">
    <property type="entry name" value="PRK14195.1"/>
    <property type="match status" value="1"/>
</dbReference>
<keyword evidence="2 12" id="KW-1003">Cell membrane</keyword>
<comment type="activity regulation">
    <text evidence="12">Na(+) is not transported, but it plays an essential structural role and its presence is essential for fluoride channel function.</text>
</comment>
<feature type="binding site" evidence="12">
    <location>
        <position position="75"/>
    </location>
    <ligand>
        <name>Na(+)</name>
        <dbReference type="ChEBI" id="CHEBI:29101"/>
        <note>structural</note>
    </ligand>
</feature>
<evidence type="ECO:0000256" key="4">
    <source>
        <dbReference type="ARBA" id="ARBA00022692"/>
    </source>
</evidence>
<keyword evidence="3" id="KW-0997">Cell inner membrane</keyword>
<dbReference type="GO" id="GO:0062054">
    <property type="term" value="F:fluoride channel activity"/>
    <property type="evidence" value="ECO:0007669"/>
    <property type="project" value="UniProtKB-UniRule"/>
</dbReference>
<organism evidence="13 14">
    <name type="scientific">Sphingomonas crocodyli</name>
    <dbReference type="NCBI Taxonomy" id="1979270"/>
    <lineage>
        <taxon>Bacteria</taxon>
        <taxon>Pseudomonadati</taxon>
        <taxon>Pseudomonadota</taxon>
        <taxon>Alphaproteobacteria</taxon>
        <taxon>Sphingomonadales</taxon>
        <taxon>Sphingomonadaceae</taxon>
        <taxon>Sphingomonas</taxon>
    </lineage>
</organism>
<dbReference type="OrthoDB" id="9806299at2"/>
<comment type="subcellular location">
    <subcellularLocation>
        <location evidence="1 12">Cell membrane</location>
        <topology evidence="1 12">Multi-pass membrane protein</topology>
    </subcellularLocation>
</comment>
<accession>A0A437M4T7</accession>
<evidence type="ECO:0000256" key="6">
    <source>
        <dbReference type="ARBA" id="ARBA00023053"/>
    </source>
</evidence>
<reference evidence="13 14" key="1">
    <citation type="submission" date="2019-01" db="EMBL/GenBank/DDBJ databases">
        <authorList>
            <person name="Chen W.-M."/>
        </authorList>
    </citation>
    <scope>NUCLEOTIDE SEQUENCE [LARGE SCALE GENOMIC DNA]</scope>
    <source>
        <strain evidence="13 14">CCP-7</strain>
    </source>
</reference>
<dbReference type="EMBL" id="SACN01000001">
    <property type="protein sequence ID" value="RVT92698.1"/>
    <property type="molecule type" value="Genomic_DNA"/>
</dbReference>
<keyword evidence="12" id="KW-0479">Metal-binding</keyword>
<keyword evidence="6 12" id="KW-0915">Sodium</keyword>
<dbReference type="AlphaFoldDB" id="A0A437M4T7"/>
<evidence type="ECO:0000256" key="5">
    <source>
        <dbReference type="ARBA" id="ARBA00022989"/>
    </source>
</evidence>
<evidence type="ECO:0000313" key="13">
    <source>
        <dbReference type="EMBL" id="RVT92698.1"/>
    </source>
</evidence>
<keyword evidence="8 12" id="KW-0472">Membrane</keyword>
<keyword evidence="12" id="KW-0813">Transport</keyword>
<dbReference type="Pfam" id="PF02537">
    <property type="entry name" value="CRCB"/>
    <property type="match status" value="1"/>
</dbReference>
<comment type="function">
    <text evidence="12">Fluoride-specific ion channel. Important for reducing fluoride concentration in the cell, thus reducing its toxicity.</text>
</comment>
<dbReference type="InterPro" id="IPR003691">
    <property type="entry name" value="FluC"/>
</dbReference>
<dbReference type="GO" id="GO:0046872">
    <property type="term" value="F:metal ion binding"/>
    <property type="evidence" value="ECO:0007669"/>
    <property type="project" value="UniProtKB-KW"/>
</dbReference>
<dbReference type="GO" id="GO:0005886">
    <property type="term" value="C:plasma membrane"/>
    <property type="evidence" value="ECO:0007669"/>
    <property type="project" value="UniProtKB-SubCell"/>
</dbReference>
<evidence type="ECO:0000256" key="10">
    <source>
        <dbReference type="ARBA" id="ARBA00035120"/>
    </source>
</evidence>